<dbReference type="Pfam" id="PF01656">
    <property type="entry name" value="CbiA"/>
    <property type="match status" value="1"/>
</dbReference>
<comment type="caution">
    <text evidence="2">The sequence shown here is derived from an EMBL/GenBank/DDBJ whole genome shotgun (WGS) entry which is preliminary data.</text>
</comment>
<feature type="domain" description="CobQ/CobB/MinD/ParA nucleotide binding" evidence="1">
    <location>
        <begin position="12"/>
        <end position="212"/>
    </location>
</feature>
<dbReference type="PANTHER" id="PTHR43384:SF10">
    <property type="entry name" value="ATPASE INVOLVED IN CHROMOSOME PARTITIONING, PARA_MIND FAMILY"/>
    <property type="match status" value="1"/>
</dbReference>
<proteinExistence type="predicted"/>
<dbReference type="EMBL" id="SPMZ01000002">
    <property type="protein sequence ID" value="NMQ17765.1"/>
    <property type="molecule type" value="Genomic_DNA"/>
</dbReference>
<reference evidence="2 3" key="1">
    <citation type="submission" date="2019-03" db="EMBL/GenBank/DDBJ databases">
        <title>Metabolic reconstructions from genomes of highly enriched 'Candidatus Accumulibacter' and 'Candidatus Competibacter' bioreactor populations.</title>
        <authorList>
            <person name="Annavajhala M.K."/>
            <person name="Welles L."/>
            <person name="Abbas B."/>
            <person name="Sorokin D."/>
            <person name="Park H."/>
            <person name="Van Loosdrecht M."/>
            <person name="Chandran K."/>
        </authorList>
    </citation>
    <scope>NUCLEOTIDE SEQUENCE [LARGE SCALE GENOMIC DNA]</scope>
    <source>
        <strain evidence="2 3">SBR_G</strain>
    </source>
</reference>
<dbReference type="RefSeq" id="WP_169247023.1">
    <property type="nucleotide sequence ID" value="NZ_SPMZ01000002.1"/>
</dbReference>
<evidence type="ECO:0000259" key="1">
    <source>
        <dbReference type="Pfam" id="PF01656"/>
    </source>
</evidence>
<accession>A0ABX1TH19</accession>
<name>A0ABX1TH19_9GAMM</name>
<sequence>MSEAKPKAAFVTFYSFKGGVGRSMALINTAGILAGRGFRVLVLDLDLEAPGLSYLDPNAPDIAPEERAPKRRPLQFGFVDLLSDAKERGEAADLFILSASEIAERYTQPYHLPEELREFKDGSLHIMPAGKFDGDYAQRFDALNLRELYQEGLGEPLIRAFKQKLVEADLYDYVLVDSRTGFSDEAGICTRDLADYLMILSGLNRQNIEGTCEFLKALRVATAGEKRFQIILSPVPNGEDALLDQREAMAKISFEAAWGAKIDLSLQIPYHPQLALTEEPHIFRRHRGYLFEAYRAIERSMLSALDHDAQILLQRIKDALRQKDYSVALRDLRHMIRLDGGRSALLKLIIEWEVGNLQFFTFQRQSSRRTDPRAEYVE</sequence>
<dbReference type="NCBIfam" id="NF047398">
    <property type="entry name" value="AAA_KGGVGR"/>
    <property type="match status" value="1"/>
</dbReference>
<evidence type="ECO:0000313" key="3">
    <source>
        <dbReference type="Proteomes" id="UP000760480"/>
    </source>
</evidence>
<protein>
    <submittedName>
        <fullName evidence="2">ParA family protein</fullName>
    </submittedName>
</protein>
<dbReference type="InterPro" id="IPR027417">
    <property type="entry name" value="P-loop_NTPase"/>
</dbReference>
<organism evidence="2 3">
    <name type="scientific">Candidatus Competibacter phosphatis</name>
    <dbReference type="NCBI Taxonomy" id="221280"/>
    <lineage>
        <taxon>Bacteria</taxon>
        <taxon>Pseudomonadati</taxon>
        <taxon>Pseudomonadota</taxon>
        <taxon>Gammaproteobacteria</taxon>
        <taxon>Candidatus Competibacteraceae</taxon>
        <taxon>Candidatus Competibacter</taxon>
    </lineage>
</organism>
<evidence type="ECO:0000313" key="2">
    <source>
        <dbReference type="EMBL" id="NMQ17765.1"/>
    </source>
</evidence>
<dbReference type="InterPro" id="IPR050625">
    <property type="entry name" value="ParA/MinD_ATPase"/>
</dbReference>
<gene>
    <name evidence="2" type="ORF">E4P82_00225</name>
</gene>
<dbReference type="SUPFAM" id="SSF52540">
    <property type="entry name" value="P-loop containing nucleoside triphosphate hydrolases"/>
    <property type="match status" value="1"/>
</dbReference>
<dbReference type="PANTHER" id="PTHR43384">
    <property type="entry name" value="SEPTUM SITE-DETERMINING PROTEIN MIND HOMOLOG, CHLOROPLASTIC-RELATED"/>
    <property type="match status" value="1"/>
</dbReference>
<keyword evidence="3" id="KW-1185">Reference proteome</keyword>
<dbReference type="Proteomes" id="UP000760480">
    <property type="component" value="Unassembled WGS sequence"/>
</dbReference>
<dbReference type="InterPro" id="IPR002586">
    <property type="entry name" value="CobQ/CobB/MinD/ParA_Nub-bd_dom"/>
</dbReference>
<dbReference type="Gene3D" id="3.40.50.300">
    <property type="entry name" value="P-loop containing nucleotide triphosphate hydrolases"/>
    <property type="match status" value="1"/>
</dbReference>